<accession>A0ABT0XPH1</accession>
<keyword evidence="2" id="KW-1185">Reference proteome</keyword>
<reference evidence="1" key="1">
    <citation type="submission" date="2022-06" db="EMBL/GenBank/DDBJ databases">
        <title>Alkalicoccobacillus porphyridii sp. nov., isolated from a marine red alga, Porphyridium purpureum and reclassification of Shouchella plakortidis and Shouchella gibsonii as Alkalicoccobacillus plakortidis comb. nov. and Alkalicoccobacillus gibsonii comb. nov.</title>
        <authorList>
            <person name="Kim K.H."/>
            <person name="Lee J.K."/>
            <person name="Han D.M."/>
            <person name="Baek J.H."/>
            <person name="Jeon C.O."/>
        </authorList>
    </citation>
    <scope>NUCLEOTIDE SEQUENCE</scope>
    <source>
        <strain evidence="1">DSM 19153</strain>
    </source>
</reference>
<comment type="caution">
    <text evidence="1">The sequence shown here is derived from an EMBL/GenBank/DDBJ whole genome shotgun (WGS) entry which is preliminary data.</text>
</comment>
<gene>
    <name evidence="1" type="ORF">NDM98_21885</name>
</gene>
<organism evidence="1 2">
    <name type="scientific">Alkalicoccobacillus plakortidis</name>
    <dbReference type="NCBI Taxonomy" id="444060"/>
    <lineage>
        <taxon>Bacteria</taxon>
        <taxon>Bacillati</taxon>
        <taxon>Bacillota</taxon>
        <taxon>Bacilli</taxon>
        <taxon>Bacillales</taxon>
        <taxon>Bacillaceae</taxon>
        <taxon>Alkalicoccobacillus</taxon>
    </lineage>
</organism>
<name>A0ABT0XPH1_9BACI</name>
<proteinExistence type="predicted"/>
<protein>
    <submittedName>
        <fullName evidence="1">DUF4912 domain-containing protein</fullName>
    </submittedName>
</protein>
<sequence>MSGQLKRTFAFTLNTVSRTHPLGRPFLFKKTLETKRVSKWTPLKKWVAIDQAFLLVQGPSSLTMNWIIQKETRDMVALHFGTSWRQLIKKIRLHDVTDLIFTSGYSHKFLEVEIPEMTDNWHFHQLESNRSYIAEYGVGLVDDQFLPLFRTNSIITPVSLDTKNEHNQALEWKEIEKVSEHWHKQFSAYTMYD</sequence>
<evidence type="ECO:0000313" key="1">
    <source>
        <dbReference type="EMBL" id="MCM2677807.1"/>
    </source>
</evidence>
<dbReference type="EMBL" id="JAMQJY010000006">
    <property type="protein sequence ID" value="MCM2677807.1"/>
    <property type="molecule type" value="Genomic_DNA"/>
</dbReference>
<evidence type="ECO:0000313" key="2">
    <source>
        <dbReference type="Proteomes" id="UP001203665"/>
    </source>
</evidence>
<dbReference type="RefSeq" id="WP_251611605.1">
    <property type="nucleotide sequence ID" value="NZ_JAMQJY010000006.1"/>
</dbReference>
<dbReference type="InterPro" id="IPR032585">
    <property type="entry name" value="DUF4912"/>
</dbReference>
<dbReference type="Pfam" id="PF16258">
    <property type="entry name" value="DUF4912"/>
    <property type="match status" value="1"/>
</dbReference>
<dbReference type="Proteomes" id="UP001203665">
    <property type="component" value="Unassembled WGS sequence"/>
</dbReference>